<evidence type="ECO:0000256" key="2">
    <source>
        <dbReference type="ARBA" id="ARBA00022448"/>
    </source>
</evidence>
<dbReference type="PANTHER" id="PTHR42734:SF5">
    <property type="entry name" value="IRON TRANSPORT SYSTEM ATP-BINDING PROTEIN HI_0361-RELATED"/>
    <property type="match status" value="1"/>
</dbReference>
<proteinExistence type="inferred from homology"/>
<accession>A0A3M3XL92</accession>
<reference evidence="4 5" key="1">
    <citation type="submission" date="2018-08" db="EMBL/GenBank/DDBJ databases">
        <title>Recombination of ecologically and evolutionarily significant loci maintains genetic cohesion in the Pseudomonas syringae species complex.</title>
        <authorList>
            <person name="Dillon M."/>
            <person name="Thakur S."/>
            <person name="Almeida R.N.D."/>
            <person name="Weir B.S."/>
            <person name="Guttman D.S."/>
        </authorList>
    </citation>
    <scope>NUCLEOTIDE SEQUENCE [LARGE SCALE GENOMIC DNA]</scope>
    <source>
        <strain evidence="4 5">ICMP 4388</strain>
    </source>
</reference>
<dbReference type="InterPro" id="IPR050153">
    <property type="entry name" value="Metal_Ion_Import_ABC"/>
</dbReference>
<feature type="domain" description="ABC transporter" evidence="3">
    <location>
        <begin position="3"/>
        <end position="43"/>
    </location>
</feature>
<gene>
    <name evidence="4" type="ORF">ALQ37_00970</name>
</gene>
<organism evidence="4 5">
    <name type="scientific">Pseudomonas syringae pv. aptata</name>
    <dbReference type="NCBI Taxonomy" id="83167"/>
    <lineage>
        <taxon>Bacteria</taxon>
        <taxon>Pseudomonadati</taxon>
        <taxon>Pseudomonadota</taxon>
        <taxon>Gammaproteobacteria</taxon>
        <taxon>Pseudomonadales</taxon>
        <taxon>Pseudomonadaceae</taxon>
        <taxon>Pseudomonas</taxon>
        <taxon>Pseudomonas syringae</taxon>
    </lineage>
</organism>
<protein>
    <submittedName>
        <fullName evidence="4">Metal ion ABC-type transport system, ATP-binding protein</fullName>
    </submittedName>
</protein>
<dbReference type="AlphaFoldDB" id="A0A3M3XL92"/>
<dbReference type="SUPFAM" id="SSF52540">
    <property type="entry name" value="P-loop containing nucleoside triphosphate hydrolases"/>
    <property type="match status" value="1"/>
</dbReference>
<evidence type="ECO:0000313" key="5">
    <source>
        <dbReference type="Proteomes" id="UP000274541"/>
    </source>
</evidence>
<dbReference type="InterPro" id="IPR027417">
    <property type="entry name" value="P-loop_NTPase"/>
</dbReference>
<sequence>MTVGLEGFEGRSVGSLSSGQFQRVLFARLLLQDASVILLDEPFTAIDARTTRDLLQLVRAWHGQGRTVIAVLHDIEQVRQHFPQTLLMAREAIAWGETAQVLSVANLRKARNMAEYWSPDALLCDAEDDA</sequence>
<comment type="caution">
    <text evidence="4">The sequence shown here is derived from an EMBL/GenBank/DDBJ whole genome shotgun (WGS) entry which is preliminary data.</text>
</comment>
<evidence type="ECO:0000313" key="4">
    <source>
        <dbReference type="EMBL" id="RMO70826.1"/>
    </source>
</evidence>
<dbReference type="Proteomes" id="UP000274541">
    <property type="component" value="Unassembled WGS sequence"/>
</dbReference>
<keyword evidence="4" id="KW-0547">Nucleotide-binding</keyword>
<comment type="similarity">
    <text evidence="1">Belongs to the ABC transporter superfamily.</text>
</comment>
<dbReference type="Gene3D" id="3.40.50.300">
    <property type="entry name" value="P-loop containing nucleotide triphosphate hydrolases"/>
    <property type="match status" value="1"/>
</dbReference>
<evidence type="ECO:0000259" key="3">
    <source>
        <dbReference type="Pfam" id="PF00005"/>
    </source>
</evidence>
<dbReference type="GO" id="GO:0016887">
    <property type="term" value="F:ATP hydrolysis activity"/>
    <property type="evidence" value="ECO:0007669"/>
    <property type="project" value="InterPro"/>
</dbReference>
<name>A0A3M3XL92_PSEAP</name>
<dbReference type="PANTHER" id="PTHR42734">
    <property type="entry name" value="METAL TRANSPORT SYSTEM ATP-BINDING PROTEIN TM_0124-RELATED"/>
    <property type="match status" value="1"/>
</dbReference>
<dbReference type="Pfam" id="PF00005">
    <property type="entry name" value="ABC_tran"/>
    <property type="match status" value="1"/>
</dbReference>
<evidence type="ECO:0000256" key="1">
    <source>
        <dbReference type="ARBA" id="ARBA00005417"/>
    </source>
</evidence>
<keyword evidence="4" id="KW-0067">ATP-binding</keyword>
<dbReference type="InterPro" id="IPR003439">
    <property type="entry name" value="ABC_transporter-like_ATP-bd"/>
</dbReference>
<dbReference type="GO" id="GO:0005524">
    <property type="term" value="F:ATP binding"/>
    <property type="evidence" value="ECO:0007669"/>
    <property type="project" value="UniProtKB-KW"/>
</dbReference>
<keyword evidence="2" id="KW-0813">Transport</keyword>
<dbReference type="EMBL" id="RBPX01000061">
    <property type="protein sequence ID" value="RMO70826.1"/>
    <property type="molecule type" value="Genomic_DNA"/>
</dbReference>